<comment type="caution">
    <text evidence="2">The sequence shown here is derived from an EMBL/GenBank/DDBJ whole genome shotgun (WGS) entry which is preliminary data.</text>
</comment>
<proteinExistence type="predicted"/>
<feature type="region of interest" description="Disordered" evidence="1">
    <location>
        <begin position="13"/>
        <end position="33"/>
    </location>
</feature>
<organism evidence="2 3">
    <name type="scientific">Candidatus Roizmanbacteria bacterium RIFCSPLOWO2_02_FULL_36_11</name>
    <dbReference type="NCBI Taxonomy" id="1802071"/>
    <lineage>
        <taxon>Bacteria</taxon>
        <taxon>Candidatus Roizmaniibacteriota</taxon>
    </lineage>
</organism>
<evidence type="ECO:0000313" key="3">
    <source>
        <dbReference type="Proteomes" id="UP000177418"/>
    </source>
</evidence>
<dbReference type="Proteomes" id="UP000177418">
    <property type="component" value="Unassembled WGS sequence"/>
</dbReference>
<evidence type="ECO:0000313" key="2">
    <source>
        <dbReference type="EMBL" id="OGK55449.1"/>
    </source>
</evidence>
<name>A0A1F7JIL3_9BACT</name>
<protein>
    <submittedName>
        <fullName evidence="2">Uncharacterized protein</fullName>
    </submittedName>
</protein>
<sequence length="127" mass="14259">MGEAGNADLCLGSEEADSAFQPKPASPGMMASCRPRPLAKRWADTDWWRLSGELYAFLNRRVAARQPSPLGQNSRTETAPIRRPPHVQGSGFQGWWKARSVSRQSWLYDDWWPPQMLPCGRLSGPYG</sequence>
<dbReference type="AlphaFoldDB" id="A0A1F7JIL3"/>
<accession>A0A1F7JIL3</accession>
<dbReference type="EMBL" id="MGAV01000003">
    <property type="protein sequence ID" value="OGK55449.1"/>
    <property type="molecule type" value="Genomic_DNA"/>
</dbReference>
<reference evidence="2 3" key="1">
    <citation type="journal article" date="2016" name="Nat. Commun.">
        <title>Thousands of microbial genomes shed light on interconnected biogeochemical processes in an aquifer system.</title>
        <authorList>
            <person name="Anantharaman K."/>
            <person name="Brown C.T."/>
            <person name="Hug L.A."/>
            <person name="Sharon I."/>
            <person name="Castelle C.J."/>
            <person name="Probst A.J."/>
            <person name="Thomas B.C."/>
            <person name="Singh A."/>
            <person name="Wilkins M.J."/>
            <person name="Karaoz U."/>
            <person name="Brodie E.L."/>
            <person name="Williams K.H."/>
            <person name="Hubbard S.S."/>
            <person name="Banfield J.F."/>
        </authorList>
    </citation>
    <scope>NUCLEOTIDE SEQUENCE [LARGE SCALE GENOMIC DNA]</scope>
</reference>
<gene>
    <name evidence="2" type="ORF">A3H78_01155</name>
</gene>
<feature type="region of interest" description="Disordered" evidence="1">
    <location>
        <begin position="67"/>
        <end position="91"/>
    </location>
</feature>
<evidence type="ECO:0000256" key="1">
    <source>
        <dbReference type="SAM" id="MobiDB-lite"/>
    </source>
</evidence>